<reference evidence="3" key="1">
    <citation type="journal article" date="2023" name="Mol. Phylogenet. Evol.">
        <title>Genome-scale phylogeny and comparative genomics of the fungal order Sordariales.</title>
        <authorList>
            <person name="Hensen N."/>
            <person name="Bonometti L."/>
            <person name="Westerberg I."/>
            <person name="Brannstrom I.O."/>
            <person name="Guillou S."/>
            <person name="Cros-Aarteil S."/>
            <person name="Calhoun S."/>
            <person name="Haridas S."/>
            <person name="Kuo A."/>
            <person name="Mondo S."/>
            <person name="Pangilinan J."/>
            <person name="Riley R."/>
            <person name="LaButti K."/>
            <person name="Andreopoulos B."/>
            <person name="Lipzen A."/>
            <person name="Chen C."/>
            <person name="Yan M."/>
            <person name="Daum C."/>
            <person name="Ng V."/>
            <person name="Clum A."/>
            <person name="Steindorff A."/>
            <person name="Ohm R.A."/>
            <person name="Martin F."/>
            <person name="Silar P."/>
            <person name="Natvig D.O."/>
            <person name="Lalanne C."/>
            <person name="Gautier V."/>
            <person name="Ament-Velasquez S.L."/>
            <person name="Kruys A."/>
            <person name="Hutchinson M.I."/>
            <person name="Powell A.J."/>
            <person name="Barry K."/>
            <person name="Miller A.N."/>
            <person name="Grigoriev I.V."/>
            <person name="Debuchy R."/>
            <person name="Gladieux P."/>
            <person name="Hiltunen Thoren M."/>
            <person name="Johannesson H."/>
        </authorList>
    </citation>
    <scope>NUCLEOTIDE SEQUENCE</scope>
    <source>
        <strain evidence="3">CBS 232.78</strain>
    </source>
</reference>
<evidence type="ECO:0000256" key="2">
    <source>
        <dbReference type="SAM" id="Phobius"/>
    </source>
</evidence>
<feature type="region of interest" description="Disordered" evidence="1">
    <location>
        <begin position="153"/>
        <end position="222"/>
    </location>
</feature>
<evidence type="ECO:0000313" key="4">
    <source>
        <dbReference type="Proteomes" id="UP001285441"/>
    </source>
</evidence>
<feature type="transmembrane region" description="Helical" evidence="2">
    <location>
        <begin position="260"/>
        <end position="284"/>
    </location>
</feature>
<keyword evidence="2" id="KW-1133">Transmembrane helix</keyword>
<keyword evidence="4" id="KW-1185">Reference proteome</keyword>
<gene>
    <name evidence="3" type="ORF">B0H63DRAFT_205173</name>
</gene>
<keyword evidence="2" id="KW-0472">Membrane</keyword>
<feature type="transmembrane region" description="Helical" evidence="2">
    <location>
        <begin position="390"/>
        <end position="411"/>
    </location>
</feature>
<accession>A0AAE0NH47</accession>
<dbReference type="EMBL" id="JAULSW010000005">
    <property type="protein sequence ID" value="KAK3381451.1"/>
    <property type="molecule type" value="Genomic_DNA"/>
</dbReference>
<dbReference type="AlphaFoldDB" id="A0AAE0NH47"/>
<keyword evidence="2" id="KW-0812">Transmembrane</keyword>
<feature type="compositionally biased region" description="Basic and acidic residues" evidence="1">
    <location>
        <begin position="191"/>
        <end position="214"/>
    </location>
</feature>
<feature type="transmembrane region" description="Helical" evidence="2">
    <location>
        <begin position="367"/>
        <end position="384"/>
    </location>
</feature>
<feature type="transmembrane region" description="Helical" evidence="2">
    <location>
        <begin position="290"/>
        <end position="309"/>
    </location>
</feature>
<name>A0AAE0NH47_9PEZI</name>
<feature type="region of interest" description="Disordered" evidence="1">
    <location>
        <begin position="506"/>
        <end position="565"/>
    </location>
</feature>
<evidence type="ECO:0000256" key="1">
    <source>
        <dbReference type="SAM" id="MobiDB-lite"/>
    </source>
</evidence>
<comment type="caution">
    <text evidence="3">The sequence shown here is derived from an EMBL/GenBank/DDBJ whole genome shotgun (WGS) entry which is preliminary data.</text>
</comment>
<dbReference type="Proteomes" id="UP001285441">
    <property type="component" value="Unassembled WGS sequence"/>
</dbReference>
<evidence type="ECO:0000313" key="3">
    <source>
        <dbReference type="EMBL" id="KAK3381451.1"/>
    </source>
</evidence>
<sequence>MADASSENAPTGILAWFPWGRQDLPGWRFDVITLLAVIGESSVAEHAQTLTASTLCLLPRIIPAPQALLRPVRPQRLPEVTAKMAGVYGGVVLDTVGFFANIMHPLEPLKPFAFKVLEIKHKPPGIVTSSGKTRGGWKGWWFRGRKRTALPARAVGGSQPQHRHHHPPHDNNHLTPATHGGGTSSNNSSSNHKEGGMSDSHHDNGNGKDRHAIAFDDSIDPELGTPEIRRAYTMSEKFTDILANGTMVSSQERFTVPPAYYSPVNILSVLSFLLSCGLVVAARYWEDGTAIVAVVLMSLASSVVGYASWWRPLLMNRRTTNRVPRGDVVIRTREGAFVLIKCTEEVARELYSGTEECRYVSTKYHRAFMGLGMVLLMVSVVLLGNCGWNSQVFIGASYIVLNGLYWAMGLLPAEYFWDLSRYDCKDITPADAMNADEPDKSPNVDLREGTPSFTRTLWFAIRETGLGSWAERSGAMPKTDQWNMWMEEALQAVKRGERNWPAIRIKNEIMGGSSDDGPSPTTRRKNNDFYDDDEDGYDNAAKQRAPLLEVQPPRRRSTQGQGGGF</sequence>
<reference evidence="3" key="2">
    <citation type="submission" date="2023-06" db="EMBL/GenBank/DDBJ databases">
        <authorList>
            <consortium name="Lawrence Berkeley National Laboratory"/>
            <person name="Haridas S."/>
            <person name="Hensen N."/>
            <person name="Bonometti L."/>
            <person name="Westerberg I."/>
            <person name="Brannstrom I.O."/>
            <person name="Guillou S."/>
            <person name="Cros-Aarteil S."/>
            <person name="Calhoun S."/>
            <person name="Kuo A."/>
            <person name="Mondo S."/>
            <person name="Pangilinan J."/>
            <person name="Riley R."/>
            <person name="LaButti K."/>
            <person name="Andreopoulos B."/>
            <person name="Lipzen A."/>
            <person name="Chen C."/>
            <person name="Yanf M."/>
            <person name="Daum C."/>
            <person name="Ng V."/>
            <person name="Clum A."/>
            <person name="Steindorff A."/>
            <person name="Ohm R."/>
            <person name="Martin F."/>
            <person name="Silar P."/>
            <person name="Natvig D."/>
            <person name="Lalanne C."/>
            <person name="Gautier V."/>
            <person name="Ament-velasquez S.L."/>
            <person name="Kruys A."/>
            <person name="Hutchinson M.I."/>
            <person name="Powell A.J."/>
            <person name="Barry K."/>
            <person name="Miller A.N."/>
            <person name="Grigoriev I.V."/>
            <person name="Debuchy R."/>
            <person name="Gladieux P."/>
            <person name="Thoren M.H."/>
            <person name="Johannesson H."/>
        </authorList>
    </citation>
    <scope>NUCLEOTIDE SEQUENCE</scope>
    <source>
        <strain evidence="3">CBS 232.78</strain>
    </source>
</reference>
<organism evidence="3 4">
    <name type="scientific">Podospora didyma</name>
    <dbReference type="NCBI Taxonomy" id="330526"/>
    <lineage>
        <taxon>Eukaryota</taxon>
        <taxon>Fungi</taxon>
        <taxon>Dikarya</taxon>
        <taxon>Ascomycota</taxon>
        <taxon>Pezizomycotina</taxon>
        <taxon>Sordariomycetes</taxon>
        <taxon>Sordariomycetidae</taxon>
        <taxon>Sordariales</taxon>
        <taxon>Podosporaceae</taxon>
        <taxon>Podospora</taxon>
    </lineage>
</organism>
<protein>
    <submittedName>
        <fullName evidence="3">Uncharacterized protein</fullName>
    </submittedName>
</protein>
<proteinExistence type="predicted"/>